<reference evidence="3" key="1">
    <citation type="journal article" date="2020" name="BMC Genomics">
        <title>Correction to: Identification and distribution of gene clusters required for synthesis of sphingolipid metabolism inhibitors in diverse species of the filamentous fungus Fusarium.</title>
        <authorList>
            <person name="Kim H.S."/>
            <person name="Lohmar J.M."/>
            <person name="Busman M."/>
            <person name="Brown D.W."/>
            <person name="Naumann T.A."/>
            <person name="Divon H.H."/>
            <person name="Lysoe E."/>
            <person name="Uhlig S."/>
            <person name="Proctor R.H."/>
        </authorList>
    </citation>
    <scope>NUCLEOTIDE SEQUENCE</scope>
    <source>
        <strain evidence="3">NRRL 22465</strain>
    </source>
</reference>
<feature type="region of interest" description="Disordered" evidence="1">
    <location>
        <begin position="567"/>
        <end position="594"/>
    </location>
</feature>
<organism evidence="3 4">
    <name type="scientific">Fusarium zealandicum</name>
    <dbReference type="NCBI Taxonomy" id="1053134"/>
    <lineage>
        <taxon>Eukaryota</taxon>
        <taxon>Fungi</taxon>
        <taxon>Dikarya</taxon>
        <taxon>Ascomycota</taxon>
        <taxon>Pezizomycotina</taxon>
        <taxon>Sordariomycetes</taxon>
        <taxon>Hypocreomycetidae</taxon>
        <taxon>Hypocreales</taxon>
        <taxon>Nectriaceae</taxon>
        <taxon>Fusarium</taxon>
        <taxon>Fusarium staphyleae species complex</taxon>
    </lineage>
</organism>
<accession>A0A8H4UG58</accession>
<dbReference type="InterPro" id="IPR010730">
    <property type="entry name" value="HET"/>
</dbReference>
<dbReference type="PANTHER" id="PTHR10622">
    <property type="entry name" value="HET DOMAIN-CONTAINING PROTEIN"/>
    <property type="match status" value="1"/>
</dbReference>
<dbReference type="AlphaFoldDB" id="A0A8H4UG58"/>
<dbReference type="OrthoDB" id="194358at2759"/>
<gene>
    <name evidence="3" type="ORF">FZEAL_7556</name>
</gene>
<sequence>MRLCHTKTFQLEEFDGEPPEYAILSHTWGPDEATFQDWQGNLELMQLKKGHQKIRRACEQARKDGLSYLWCDTNCIDKNSSAEVFESINAMFSWYRNAAVCYVYLSDVHPVDTKAFDPMQNFRSSRWFTRGWTLPELLAPYSVVFFAKDWTSIGTRLTLGNTISFTTKIEREYLDCGFYKASVGERMSWLSQRETTRVEDLAYCMLGIFDINMPILYGEGERAFLRLQEEIIRVSNDQTLFCWAWDDRYVPDGWASILSPSPRTFKDSGIYTEWPVHEASVYSLTNAGLSIKLPTMNLITESVEQWLVLLNARRDSMNQRVAILLDRLPGKDRCIRSRMPPCPVPVLTTTPPKERNMYLAGSRERRSIQQNFTGHDEFEVLVTLDSGMIPYDSITSYPKLDSGILKLQCWDHDGYYGRVLAIQGMQNMKKNEKRASVFICTMVFGVRVQGSKIDWGCKIRSVKESQVPYTTPEDAVRDEERKILSELVKTDSWESIFCQEGTFTSDTVRKLEVDLLASVTLSAGVKVFEKSMLAVAHLQLAHIVKPAMVAPWDGAYRNRAKVEINGSEEKTNGVLDMEDDEGSENNDSVKGQSKERLLALEGWLGQVE</sequence>
<dbReference type="PANTHER" id="PTHR10622:SF10">
    <property type="entry name" value="HET DOMAIN-CONTAINING PROTEIN"/>
    <property type="match status" value="1"/>
</dbReference>
<feature type="domain" description="Heterokaryon incompatibility" evidence="2">
    <location>
        <begin position="21"/>
        <end position="110"/>
    </location>
</feature>
<evidence type="ECO:0000313" key="3">
    <source>
        <dbReference type="EMBL" id="KAF4975666.1"/>
    </source>
</evidence>
<name>A0A8H4UG58_9HYPO</name>
<evidence type="ECO:0000256" key="1">
    <source>
        <dbReference type="SAM" id="MobiDB-lite"/>
    </source>
</evidence>
<dbReference type="Proteomes" id="UP000635477">
    <property type="component" value="Unassembled WGS sequence"/>
</dbReference>
<dbReference type="EMBL" id="JABEYC010000617">
    <property type="protein sequence ID" value="KAF4975666.1"/>
    <property type="molecule type" value="Genomic_DNA"/>
</dbReference>
<evidence type="ECO:0000259" key="2">
    <source>
        <dbReference type="Pfam" id="PF06985"/>
    </source>
</evidence>
<reference evidence="3" key="2">
    <citation type="submission" date="2020-05" db="EMBL/GenBank/DDBJ databases">
        <authorList>
            <person name="Kim H.-S."/>
            <person name="Proctor R.H."/>
            <person name="Brown D.W."/>
        </authorList>
    </citation>
    <scope>NUCLEOTIDE SEQUENCE</scope>
    <source>
        <strain evidence="3">NRRL 22465</strain>
    </source>
</reference>
<keyword evidence="4" id="KW-1185">Reference proteome</keyword>
<proteinExistence type="predicted"/>
<evidence type="ECO:0000313" key="4">
    <source>
        <dbReference type="Proteomes" id="UP000635477"/>
    </source>
</evidence>
<protein>
    <recommendedName>
        <fullName evidence="2">Heterokaryon incompatibility domain-containing protein</fullName>
    </recommendedName>
</protein>
<dbReference type="Pfam" id="PF06985">
    <property type="entry name" value="HET"/>
    <property type="match status" value="1"/>
</dbReference>
<comment type="caution">
    <text evidence="3">The sequence shown here is derived from an EMBL/GenBank/DDBJ whole genome shotgun (WGS) entry which is preliminary data.</text>
</comment>